<comment type="similarity">
    <text evidence="11">Belongs to the tRNA nucleotidyltransferase/poly(A) polymerase family. Bacterial CCA-adding enzyme type 3 subfamily.</text>
</comment>
<dbReference type="AlphaFoldDB" id="A0A3D8GPV3"/>
<feature type="binding site" evidence="11">
    <location>
        <position position="163"/>
    </location>
    <ligand>
        <name>ATP</name>
        <dbReference type="ChEBI" id="CHEBI:30616"/>
    </ligand>
</feature>
<evidence type="ECO:0000313" key="16">
    <source>
        <dbReference type="Proteomes" id="UP000257144"/>
    </source>
</evidence>
<feature type="binding site" evidence="11">
    <location>
        <position position="154"/>
    </location>
    <ligand>
        <name>CTP</name>
        <dbReference type="ChEBI" id="CHEBI:37563"/>
    </ligand>
</feature>
<keyword evidence="10 11" id="KW-0694">RNA-binding</keyword>
<evidence type="ECO:0000256" key="9">
    <source>
        <dbReference type="ARBA" id="ARBA00022842"/>
    </source>
</evidence>
<dbReference type="SUPFAM" id="SSF81301">
    <property type="entry name" value="Nucleotidyltransferase"/>
    <property type="match status" value="1"/>
</dbReference>
<dbReference type="GO" id="GO:0042245">
    <property type="term" value="P:RNA repair"/>
    <property type="evidence" value="ECO:0007669"/>
    <property type="project" value="UniProtKB-KW"/>
</dbReference>
<feature type="domain" description="Poly A polymerase head" evidence="12">
    <location>
        <begin position="22"/>
        <end position="142"/>
    </location>
</feature>
<keyword evidence="2 11" id="KW-0808">Transferase</keyword>
<reference evidence="15 16" key="1">
    <citation type="submission" date="2018-07" db="EMBL/GenBank/DDBJ databases">
        <title>Bacillus sp. YLB-04 draft genome sequence.</title>
        <authorList>
            <person name="Yu L."/>
            <person name="Tang X."/>
        </authorList>
    </citation>
    <scope>NUCLEOTIDE SEQUENCE [LARGE SCALE GENOMIC DNA]</scope>
    <source>
        <strain evidence="15 16">YLB-04</strain>
    </source>
</reference>
<dbReference type="RefSeq" id="WP_115452361.1">
    <property type="nucleotide sequence ID" value="NZ_QNQT01000005.1"/>
</dbReference>
<dbReference type="EC" id="2.7.7.72" evidence="11"/>
<keyword evidence="4 11" id="KW-0548">Nucleotidyltransferase</keyword>
<evidence type="ECO:0000256" key="6">
    <source>
        <dbReference type="ARBA" id="ARBA00022741"/>
    </source>
</evidence>
<name>A0A3D8GPV3_9BACI</name>
<dbReference type="PANTHER" id="PTHR46173:SF1">
    <property type="entry name" value="CCA TRNA NUCLEOTIDYLTRANSFERASE 1, MITOCHONDRIAL"/>
    <property type="match status" value="1"/>
</dbReference>
<dbReference type="InterPro" id="IPR050264">
    <property type="entry name" value="Bact_CCA-adding_enz_type3_sf"/>
</dbReference>
<evidence type="ECO:0000256" key="3">
    <source>
        <dbReference type="ARBA" id="ARBA00022694"/>
    </source>
</evidence>
<feature type="binding site" evidence="11">
    <location>
        <position position="160"/>
    </location>
    <ligand>
        <name>ATP</name>
        <dbReference type="ChEBI" id="CHEBI:30616"/>
    </ligand>
</feature>
<comment type="miscellaneous">
    <text evidence="11">A single active site specifically recognizes both ATP and CTP and is responsible for their addition.</text>
</comment>
<feature type="binding site" evidence="11">
    <location>
        <position position="111"/>
    </location>
    <ligand>
        <name>CTP</name>
        <dbReference type="ChEBI" id="CHEBI:37563"/>
    </ligand>
</feature>
<evidence type="ECO:0000313" key="15">
    <source>
        <dbReference type="EMBL" id="RDU36367.1"/>
    </source>
</evidence>
<dbReference type="Proteomes" id="UP000257144">
    <property type="component" value="Unassembled WGS sequence"/>
</dbReference>
<evidence type="ECO:0000259" key="13">
    <source>
        <dbReference type="Pfam" id="PF12627"/>
    </source>
</evidence>
<dbReference type="NCBIfam" id="NF009814">
    <property type="entry name" value="PRK13299.1"/>
    <property type="match status" value="1"/>
</dbReference>
<feature type="binding site" evidence="11">
    <location>
        <position position="160"/>
    </location>
    <ligand>
        <name>CTP</name>
        <dbReference type="ChEBI" id="CHEBI:37563"/>
    </ligand>
</feature>
<feature type="binding site" evidence="11">
    <location>
        <position position="30"/>
    </location>
    <ligand>
        <name>CTP</name>
        <dbReference type="ChEBI" id="CHEBI:37563"/>
    </ligand>
</feature>
<dbReference type="Pfam" id="PF01743">
    <property type="entry name" value="PolyA_pol"/>
    <property type="match status" value="1"/>
</dbReference>
<organism evidence="15 16">
    <name type="scientific">Neobacillus piezotolerans</name>
    <dbReference type="NCBI Taxonomy" id="2259171"/>
    <lineage>
        <taxon>Bacteria</taxon>
        <taxon>Bacillati</taxon>
        <taxon>Bacillota</taxon>
        <taxon>Bacilli</taxon>
        <taxon>Bacillales</taxon>
        <taxon>Bacillaceae</taxon>
        <taxon>Neobacillus</taxon>
    </lineage>
</organism>
<feature type="domain" description="tRNA nucleotidyltransferase/poly(A) polymerase RNA and SrmB- binding" evidence="13">
    <location>
        <begin position="169"/>
        <end position="227"/>
    </location>
</feature>
<sequence length="399" mass="45265">MEKPFKEALPVLDAIHKAGHEAYFVGGSVRDMIVSRPIGDIDIATSARPEQIKGIFAKTVDIGIEHGTVLVLYKGNSYEVTTYRTESGYADFRRPDKVEFVTSLHEDLKRRDFTINAMAMDRNGNLIDPFGGKEDIAGREIRTVGDPADRFGEDALRMMRAARFVSQLGFKIEKATFASLKKSNSLLRHIAVERKRAEFEKLLGGKWRKEALHIMIRTGMIEYLPGLSGKEADLEAFLMLDDRNLTSDEMWVLLLYCLGFEKQEAETFLRSWKMSNRQIAWLTRLLFYMKERMSSDWDVTLLFEAGKEAIAATERLVGAAGGNSDDQTMERWLSTYEKLPIKDKKELSVSGGDIIRWEGKNGGPWVKEKLAAVERAVLLGVLENNEAKIKEWLAKCNRI</sequence>
<dbReference type="Pfam" id="PF13735">
    <property type="entry name" value="tRNA_NucTran2_2"/>
    <property type="match status" value="1"/>
</dbReference>
<dbReference type="EMBL" id="QNQT01000005">
    <property type="protein sequence ID" value="RDU36367.1"/>
    <property type="molecule type" value="Genomic_DNA"/>
</dbReference>
<evidence type="ECO:0000256" key="7">
    <source>
        <dbReference type="ARBA" id="ARBA00022800"/>
    </source>
</evidence>
<dbReference type="Gene3D" id="3.30.460.10">
    <property type="entry name" value="Beta Polymerase, domain 2"/>
    <property type="match status" value="1"/>
</dbReference>
<comment type="subunit">
    <text evidence="11">Homodimer.</text>
</comment>
<dbReference type="PANTHER" id="PTHR46173">
    <property type="entry name" value="CCA TRNA NUCLEOTIDYLTRANSFERASE 1, MITOCHONDRIAL"/>
    <property type="match status" value="1"/>
</dbReference>
<dbReference type="InterPro" id="IPR023068">
    <property type="entry name" value="CCA-adding_enz_firmicutes"/>
</dbReference>
<feature type="binding site" evidence="11">
    <location>
        <position position="40"/>
    </location>
    <ligand>
        <name>Mg(2+)</name>
        <dbReference type="ChEBI" id="CHEBI:18420"/>
    </ligand>
</feature>
<dbReference type="Gene3D" id="1.10.246.80">
    <property type="match status" value="1"/>
</dbReference>
<evidence type="ECO:0000256" key="2">
    <source>
        <dbReference type="ARBA" id="ARBA00022679"/>
    </source>
</evidence>
<dbReference type="GO" id="GO:0000287">
    <property type="term" value="F:magnesium ion binding"/>
    <property type="evidence" value="ECO:0007669"/>
    <property type="project" value="UniProtKB-UniRule"/>
</dbReference>
<dbReference type="InterPro" id="IPR002646">
    <property type="entry name" value="PolA_pol_head_dom"/>
</dbReference>
<keyword evidence="3 11" id="KW-0819">tRNA processing</keyword>
<dbReference type="GO" id="GO:0004810">
    <property type="term" value="F:CCA tRNA nucleotidyltransferase activity"/>
    <property type="evidence" value="ECO:0007669"/>
    <property type="project" value="UniProtKB-UniRule"/>
</dbReference>
<dbReference type="HAMAP" id="MF_01263">
    <property type="entry name" value="CCA_bact_type3"/>
    <property type="match status" value="1"/>
</dbReference>
<comment type="function">
    <text evidence="11">Catalyzes the addition and repair of the essential 3'-terminal CCA sequence in tRNAs without using a nucleic acid template. Adds these three nucleotides in the order of C, C, and A to the tRNA nucleotide-73, using CTP and ATP as substrates and producing inorganic pyrophosphate. tRNA 3'-terminal CCA addition is required both for tRNA processing and repair. Also involved in tRNA surveillance by mediating tandem CCA addition to generate a CCACCA at the 3' terminus of unstable tRNAs. While stable tRNAs receive only 3'-terminal CCA, unstable tRNAs are marked with CCACCA and rapidly degraded.</text>
</comment>
<feature type="binding site" evidence="11">
    <location>
        <position position="27"/>
    </location>
    <ligand>
        <name>ATP</name>
        <dbReference type="ChEBI" id="CHEBI:30616"/>
    </ligand>
</feature>
<comment type="catalytic activity">
    <reaction evidence="11">
        <text>a tRNA with a 3' CCA end + 2 CTP + ATP = a tRNA with a 3' CCACCA end + 3 diphosphate</text>
        <dbReference type="Rhea" id="RHEA:76235"/>
        <dbReference type="Rhea" id="RHEA-COMP:10468"/>
        <dbReference type="Rhea" id="RHEA-COMP:18655"/>
        <dbReference type="ChEBI" id="CHEBI:30616"/>
        <dbReference type="ChEBI" id="CHEBI:33019"/>
        <dbReference type="ChEBI" id="CHEBI:37563"/>
        <dbReference type="ChEBI" id="CHEBI:83071"/>
        <dbReference type="ChEBI" id="CHEBI:195187"/>
    </reaction>
</comment>
<accession>A0A3D8GPV3</accession>
<feature type="binding site" evidence="11">
    <location>
        <position position="27"/>
    </location>
    <ligand>
        <name>CTP</name>
        <dbReference type="ChEBI" id="CHEBI:37563"/>
    </ligand>
</feature>
<dbReference type="GO" id="GO:0005524">
    <property type="term" value="F:ATP binding"/>
    <property type="evidence" value="ECO:0007669"/>
    <property type="project" value="UniProtKB-UniRule"/>
</dbReference>
<feature type="binding site" evidence="11">
    <location>
        <position position="154"/>
    </location>
    <ligand>
        <name>ATP</name>
        <dbReference type="ChEBI" id="CHEBI:30616"/>
    </ligand>
</feature>
<evidence type="ECO:0000256" key="10">
    <source>
        <dbReference type="ARBA" id="ARBA00022884"/>
    </source>
</evidence>
<keyword evidence="16" id="KW-1185">Reference proteome</keyword>
<feature type="binding site" evidence="11">
    <location>
        <position position="163"/>
    </location>
    <ligand>
        <name>CTP</name>
        <dbReference type="ChEBI" id="CHEBI:37563"/>
    </ligand>
</feature>
<feature type="binding site" evidence="11">
    <location>
        <position position="111"/>
    </location>
    <ligand>
        <name>ATP</name>
        <dbReference type="ChEBI" id="CHEBI:30616"/>
    </ligand>
</feature>
<evidence type="ECO:0000256" key="5">
    <source>
        <dbReference type="ARBA" id="ARBA00022723"/>
    </source>
</evidence>
<dbReference type="GO" id="GO:0001680">
    <property type="term" value="P:tRNA 3'-terminal CCA addition"/>
    <property type="evidence" value="ECO:0007669"/>
    <property type="project" value="UniProtKB-UniRule"/>
</dbReference>
<feature type="domain" description="CCA-adding enzyme C-terminal" evidence="14">
    <location>
        <begin position="246"/>
        <end position="393"/>
    </location>
</feature>
<dbReference type="SUPFAM" id="SSF81891">
    <property type="entry name" value="Poly A polymerase C-terminal region-like"/>
    <property type="match status" value="1"/>
</dbReference>
<comment type="cofactor">
    <cofactor evidence="1 11">
        <name>Mg(2+)</name>
        <dbReference type="ChEBI" id="CHEBI:18420"/>
    </cofactor>
</comment>
<proteinExistence type="inferred from homology"/>
<gene>
    <name evidence="11" type="primary">cca</name>
    <name evidence="15" type="ORF">DRW41_12580</name>
</gene>
<dbReference type="InterPro" id="IPR032810">
    <property type="entry name" value="CCA-adding_enz_C"/>
</dbReference>
<comment type="catalytic activity">
    <reaction evidence="11">
        <text>a tRNA precursor + 2 CTP + ATP = a tRNA with a 3' CCA end + 3 diphosphate</text>
        <dbReference type="Rhea" id="RHEA:14433"/>
        <dbReference type="Rhea" id="RHEA-COMP:10465"/>
        <dbReference type="Rhea" id="RHEA-COMP:10468"/>
        <dbReference type="ChEBI" id="CHEBI:30616"/>
        <dbReference type="ChEBI" id="CHEBI:33019"/>
        <dbReference type="ChEBI" id="CHEBI:37563"/>
        <dbReference type="ChEBI" id="CHEBI:74896"/>
        <dbReference type="ChEBI" id="CHEBI:83071"/>
        <dbReference type="EC" id="2.7.7.72"/>
    </reaction>
</comment>
<dbReference type="GO" id="GO:0000049">
    <property type="term" value="F:tRNA binding"/>
    <property type="evidence" value="ECO:0007669"/>
    <property type="project" value="UniProtKB-UniRule"/>
</dbReference>
<feature type="binding site" evidence="11">
    <location>
        <position position="157"/>
    </location>
    <ligand>
        <name>CTP</name>
        <dbReference type="ChEBI" id="CHEBI:37563"/>
    </ligand>
</feature>
<dbReference type="CDD" id="cd05398">
    <property type="entry name" value="NT_ClassII-CCAase"/>
    <property type="match status" value="1"/>
</dbReference>
<keyword evidence="9 11" id="KW-0460">Magnesium</keyword>
<evidence type="ECO:0000256" key="8">
    <source>
        <dbReference type="ARBA" id="ARBA00022840"/>
    </source>
</evidence>
<keyword evidence="5 11" id="KW-0479">Metal-binding</keyword>
<dbReference type="GO" id="GO:0160016">
    <property type="term" value="F:CCACCA tRNA nucleotidyltransferase activity"/>
    <property type="evidence" value="ECO:0007669"/>
    <property type="project" value="RHEA"/>
</dbReference>
<dbReference type="Gene3D" id="1.10.110.30">
    <property type="match status" value="1"/>
</dbReference>
<keyword evidence="8 11" id="KW-0067">ATP-binding</keyword>
<comment type="caution">
    <text evidence="15">The sequence shown here is derived from an EMBL/GenBank/DDBJ whole genome shotgun (WGS) entry which is preliminary data.</text>
</comment>
<feature type="binding site" evidence="11">
    <location>
        <position position="42"/>
    </location>
    <ligand>
        <name>Mg(2+)</name>
        <dbReference type="ChEBI" id="CHEBI:18420"/>
    </ligand>
</feature>
<evidence type="ECO:0000259" key="14">
    <source>
        <dbReference type="Pfam" id="PF13735"/>
    </source>
</evidence>
<dbReference type="Pfam" id="PF12627">
    <property type="entry name" value="PolyA_pol_RNAbd"/>
    <property type="match status" value="1"/>
</dbReference>
<evidence type="ECO:0000259" key="12">
    <source>
        <dbReference type="Pfam" id="PF01743"/>
    </source>
</evidence>
<dbReference type="Gene3D" id="1.20.58.560">
    <property type="match status" value="1"/>
</dbReference>
<dbReference type="OrthoDB" id="9805698at2"/>
<evidence type="ECO:0000256" key="4">
    <source>
        <dbReference type="ARBA" id="ARBA00022695"/>
    </source>
</evidence>
<evidence type="ECO:0000256" key="11">
    <source>
        <dbReference type="HAMAP-Rule" id="MF_01263"/>
    </source>
</evidence>
<evidence type="ECO:0000256" key="1">
    <source>
        <dbReference type="ARBA" id="ARBA00001946"/>
    </source>
</evidence>
<feature type="binding site" evidence="11">
    <location>
        <position position="157"/>
    </location>
    <ligand>
        <name>ATP</name>
        <dbReference type="ChEBI" id="CHEBI:30616"/>
    </ligand>
</feature>
<dbReference type="InterPro" id="IPR043519">
    <property type="entry name" value="NT_sf"/>
</dbReference>
<feature type="binding site" evidence="11">
    <location>
        <position position="30"/>
    </location>
    <ligand>
        <name>ATP</name>
        <dbReference type="ChEBI" id="CHEBI:30616"/>
    </ligand>
</feature>
<keyword evidence="6 11" id="KW-0547">Nucleotide-binding</keyword>
<dbReference type="InterPro" id="IPR032828">
    <property type="entry name" value="PolyA_RNA-bd"/>
</dbReference>
<protein>
    <recommendedName>
        <fullName evidence="11">CCA-adding enzyme</fullName>
        <ecNumber evidence="11">2.7.7.72</ecNumber>
    </recommendedName>
    <alternativeName>
        <fullName evidence="11">CCA tRNA nucleotidyltransferase</fullName>
    </alternativeName>
    <alternativeName>
        <fullName evidence="11">tRNA CCA-pyrophosphorylase</fullName>
    </alternativeName>
    <alternativeName>
        <fullName evidence="11">tRNA adenylyl-/cytidylyl- transferase</fullName>
    </alternativeName>
    <alternativeName>
        <fullName evidence="11">tRNA nucleotidyltransferase</fullName>
    </alternativeName>
    <alternativeName>
        <fullName evidence="11">tRNA-NT</fullName>
    </alternativeName>
</protein>
<keyword evidence="7 11" id="KW-0692">RNA repair</keyword>